<sequence>MTTKETQNTIEGFSSYLSNKGGKPSTIKRYIYDAESFIQWLHQSKRFTYDNIWESLQQNSDPHAIFVNLLFQLHMHCTAKNLKKHQ</sequence>
<name>A0A9X6N5J9_BACTV</name>
<comment type="caution">
    <text evidence="2">The sequence shown here is derived from an EMBL/GenBank/DDBJ whole genome shotgun (WGS) entry which is preliminary data.</text>
</comment>
<dbReference type="EMBL" id="MOOV01000082">
    <property type="protein sequence ID" value="OUC02591.1"/>
    <property type="molecule type" value="Genomic_DNA"/>
</dbReference>
<evidence type="ECO:0000313" key="2">
    <source>
        <dbReference type="EMBL" id="OUC02591.1"/>
    </source>
</evidence>
<gene>
    <name evidence="2" type="ORF">BK784_08835</name>
</gene>
<dbReference type="InterPro" id="IPR010998">
    <property type="entry name" value="Integrase_recombinase_N"/>
</dbReference>
<organism evidence="2 3">
    <name type="scientific">Bacillus thuringiensis subsp. medellin</name>
    <dbReference type="NCBI Taxonomy" id="79672"/>
    <lineage>
        <taxon>Bacteria</taxon>
        <taxon>Bacillati</taxon>
        <taxon>Bacillota</taxon>
        <taxon>Bacilli</taxon>
        <taxon>Bacillales</taxon>
        <taxon>Bacillaceae</taxon>
        <taxon>Bacillus</taxon>
        <taxon>Bacillus cereus group</taxon>
    </lineage>
</organism>
<dbReference type="Proteomes" id="UP000195160">
    <property type="component" value="Unassembled WGS sequence"/>
</dbReference>
<protein>
    <recommendedName>
        <fullName evidence="4">Core-binding (CB) domain-containing protein</fullName>
    </recommendedName>
</protein>
<keyword evidence="1" id="KW-0238">DNA-binding</keyword>
<reference evidence="2 3" key="1">
    <citation type="submission" date="2016-10" db="EMBL/GenBank/DDBJ databases">
        <title>Comparative genomics of Bacillus thuringiensis reveals a path to pathogens against multiple invertebrate hosts.</title>
        <authorList>
            <person name="Zheng J."/>
            <person name="Gao Q."/>
            <person name="Liu H."/>
            <person name="Peng D."/>
            <person name="Ruan L."/>
            <person name="Sun M."/>
        </authorList>
    </citation>
    <scope>NUCLEOTIDE SEQUENCE [LARGE SCALE GENOMIC DNA]</scope>
    <source>
        <strain evidence="2">T30001</strain>
    </source>
</reference>
<evidence type="ECO:0000256" key="1">
    <source>
        <dbReference type="ARBA" id="ARBA00023125"/>
    </source>
</evidence>
<accession>A0A9X6N5J9</accession>
<evidence type="ECO:0000313" key="3">
    <source>
        <dbReference type="Proteomes" id="UP000195160"/>
    </source>
</evidence>
<evidence type="ECO:0008006" key="4">
    <source>
        <dbReference type="Google" id="ProtNLM"/>
    </source>
</evidence>
<dbReference type="Gene3D" id="1.10.150.130">
    <property type="match status" value="1"/>
</dbReference>
<dbReference type="GO" id="GO:0003677">
    <property type="term" value="F:DNA binding"/>
    <property type="evidence" value="ECO:0007669"/>
    <property type="project" value="UniProtKB-KW"/>
</dbReference>
<dbReference type="AlphaFoldDB" id="A0A9X6N5J9"/>
<proteinExistence type="predicted"/>